<keyword evidence="1" id="KW-0812">Transmembrane</keyword>
<dbReference type="KEGG" id="ddu:GF1_04080"/>
<feature type="transmembrane region" description="Helical" evidence="1">
    <location>
        <begin position="16"/>
        <end position="37"/>
    </location>
</feature>
<sequence>MKIIVDSALLYIYRPLLRVALLLLLLELPGTFLPLVLLPDICFTSFPFGLSLEGQYIIKNLFLISAAFAIGSKVRLQADPKRLL</sequence>
<protein>
    <submittedName>
        <fullName evidence="2">Uncharacterized protein</fullName>
    </submittedName>
</protein>
<name>A0A915U4N7_9BACT</name>
<dbReference type="Proteomes" id="UP001063350">
    <property type="component" value="Chromosome"/>
</dbReference>
<keyword evidence="3" id="KW-1185">Reference proteome</keyword>
<reference evidence="2" key="1">
    <citation type="submission" date="2020-12" db="EMBL/GenBank/DDBJ databases">
        <title>Desulfobium dissulfuricans gen. nov., sp. nov., a novel mesophilic, sulfate-reducing bacterium isolated from a deep-sea hydrothermal vent.</title>
        <authorList>
            <person name="Hashimoto Y."/>
            <person name="Tame A."/>
            <person name="Sawayama S."/>
            <person name="Miyazaki J."/>
            <person name="Takai K."/>
            <person name="Nakagawa S."/>
        </authorList>
    </citation>
    <scope>NUCLEOTIDE SEQUENCE</scope>
    <source>
        <strain evidence="2">GF1</strain>
    </source>
</reference>
<evidence type="ECO:0000256" key="1">
    <source>
        <dbReference type="SAM" id="Phobius"/>
    </source>
</evidence>
<proteinExistence type="predicted"/>
<evidence type="ECO:0000313" key="2">
    <source>
        <dbReference type="EMBL" id="BCO08032.1"/>
    </source>
</evidence>
<keyword evidence="1" id="KW-0472">Membrane</keyword>
<accession>A0A915U4N7</accession>
<dbReference type="AlphaFoldDB" id="A0A915U4N7"/>
<organism evidence="2 3">
    <name type="scientific">Desulfolithobacter dissulfuricans</name>
    <dbReference type="NCBI Taxonomy" id="2795293"/>
    <lineage>
        <taxon>Bacteria</taxon>
        <taxon>Pseudomonadati</taxon>
        <taxon>Thermodesulfobacteriota</taxon>
        <taxon>Desulfobulbia</taxon>
        <taxon>Desulfobulbales</taxon>
        <taxon>Desulfobulbaceae</taxon>
        <taxon>Desulfolithobacter</taxon>
    </lineage>
</organism>
<dbReference type="EMBL" id="AP024233">
    <property type="protein sequence ID" value="BCO08032.1"/>
    <property type="molecule type" value="Genomic_DNA"/>
</dbReference>
<gene>
    <name evidence="2" type="ORF">GF1_04080</name>
</gene>
<evidence type="ECO:0000313" key="3">
    <source>
        <dbReference type="Proteomes" id="UP001063350"/>
    </source>
</evidence>
<keyword evidence="1" id="KW-1133">Transmembrane helix</keyword>
<feature type="transmembrane region" description="Helical" evidence="1">
    <location>
        <begin position="57"/>
        <end position="76"/>
    </location>
</feature>